<dbReference type="GO" id="GO:0016491">
    <property type="term" value="F:oxidoreductase activity"/>
    <property type="evidence" value="ECO:0007669"/>
    <property type="project" value="UniProtKB-KW"/>
</dbReference>
<keyword evidence="8" id="KW-1185">Reference proteome</keyword>
<keyword evidence="4" id="KW-0408">Iron</keyword>
<dbReference type="OrthoDB" id="4903at2"/>
<dbReference type="Proteomes" id="UP000193355">
    <property type="component" value="Unassembled WGS sequence"/>
</dbReference>
<gene>
    <name evidence="7" type="ORF">SAMN06275492_1516</name>
</gene>
<dbReference type="InterPro" id="IPR006058">
    <property type="entry name" value="2Fe2S_fd_BS"/>
</dbReference>
<dbReference type="InterPro" id="IPR036884">
    <property type="entry name" value="2Fe-2S-bd_dom_sf"/>
</dbReference>
<evidence type="ECO:0000256" key="3">
    <source>
        <dbReference type="ARBA" id="ARBA00023002"/>
    </source>
</evidence>
<dbReference type="PROSITE" id="PS51085">
    <property type="entry name" value="2FE2S_FER_2"/>
    <property type="match status" value="1"/>
</dbReference>
<evidence type="ECO:0000256" key="1">
    <source>
        <dbReference type="ARBA" id="ARBA00022714"/>
    </source>
</evidence>
<feature type="domain" description="2Fe-2S ferredoxin-type" evidence="6">
    <location>
        <begin position="1"/>
        <end position="76"/>
    </location>
</feature>
<protein>
    <submittedName>
        <fullName evidence="7">Carbon-monoxide dehydrogenase small subunit</fullName>
    </submittedName>
</protein>
<evidence type="ECO:0000313" key="7">
    <source>
        <dbReference type="EMBL" id="SMG50018.1"/>
    </source>
</evidence>
<accession>A0A1X7L847</accession>
<dbReference type="SUPFAM" id="SSF47741">
    <property type="entry name" value="CO dehydrogenase ISP C-domain like"/>
    <property type="match status" value="1"/>
</dbReference>
<dbReference type="Gene3D" id="1.10.150.120">
    <property type="entry name" value="[2Fe-2S]-binding domain"/>
    <property type="match status" value="1"/>
</dbReference>
<dbReference type="GO" id="GO:0046872">
    <property type="term" value="F:metal ion binding"/>
    <property type="evidence" value="ECO:0007669"/>
    <property type="project" value="UniProtKB-KW"/>
</dbReference>
<dbReference type="Pfam" id="PF00111">
    <property type="entry name" value="Fer2"/>
    <property type="match status" value="1"/>
</dbReference>
<name>A0A1X7L847_9BACT</name>
<proteinExistence type="predicted"/>
<dbReference type="STRING" id="561720.SAMN06275492_1516"/>
<keyword evidence="1" id="KW-0001">2Fe-2S</keyword>
<dbReference type="RefSeq" id="WP_085545650.1">
    <property type="nucleotide sequence ID" value="NZ_FXBB01000051.1"/>
</dbReference>
<dbReference type="PANTHER" id="PTHR44379:SF5">
    <property type="entry name" value="OXIDOREDUCTASE WITH IRON-SULFUR SUBUNIT"/>
    <property type="match status" value="1"/>
</dbReference>
<dbReference type="GO" id="GO:0051537">
    <property type="term" value="F:2 iron, 2 sulfur cluster binding"/>
    <property type="evidence" value="ECO:0007669"/>
    <property type="project" value="UniProtKB-KW"/>
</dbReference>
<sequence length="155" mass="16662">MIGKFKINGIESNLTFEDDATLLQVLRDSGHTEVKRGCDTGDCGACAVLLNDELVNSCKVFAASAVDGEIITVQGLGTLHRPHVIQQAFVDAGAVQCGFCTPGMIMATYALLSKNLNPNDDDIRVALDGNKCRCTGYVKIFDAVRLAAERMRDHG</sequence>
<dbReference type="InterPro" id="IPR051452">
    <property type="entry name" value="Diverse_Oxidoreductases"/>
</dbReference>
<keyword evidence="3" id="KW-0560">Oxidoreductase</keyword>
<dbReference type="SUPFAM" id="SSF54292">
    <property type="entry name" value="2Fe-2S ferredoxin-like"/>
    <property type="match status" value="1"/>
</dbReference>
<dbReference type="InterPro" id="IPR012675">
    <property type="entry name" value="Beta-grasp_dom_sf"/>
</dbReference>
<dbReference type="InterPro" id="IPR002888">
    <property type="entry name" value="2Fe-2S-bd"/>
</dbReference>
<dbReference type="InterPro" id="IPR036010">
    <property type="entry name" value="2Fe-2S_ferredoxin-like_sf"/>
</dbReference>
<dbReference type="CDD" id="cd00207">
    <property type="entry name" value="fer2"/>
    <property type="match status" value="1"/>
</dbReference>
<evidence type="ECO:0000256" key="5">
    <source>
        <dbReference type="ARBA" id="ARBA00023014"/>
    </source>
</evidence>
<dbReference type="PROSITE" id="PS00197">
    <property type="entry name" value="2FE2S_FER_1"/>
    <property type="match status" value="1"/>
</dbReference>
<dbReference type="Pfam" id="PF01799">
    <property type="entry name" value="Fer2_2"/>
    <property type="match status" value="1"/>
</dbReference>
<evidence type="ECO:0000256" key="2">
    <source>
        <dbReference type="ARBA" id="ARBA00022723"/>
    </source>
</evidence>
<keyword evidence="5" id="KW-0411">Iron-sulfur</keyword>
<evidence type="ECO:0000313" key="8">
    <source>
        <dbReference type="Proteomes" id="UP000193355"/>
    </source>
</evidence>
<evidence type="ECO:0000259" key="6">
    <source>
        <dbReference type="PROSITE" id="PS51085"/>
    </source>
</evidence>
<organism evidence="7 8">
    <name type="scientific">Dethiosulfovibrio salsuginis</name>
    <dbReference type="NCBI Taxonomy" id="561720"/>
    <lineage>
        <taxon>Bacteria</taxon>
        <taxon>Thermotogati</taxon>
        <taxon>Synergistota</taxon>
        <taxon>Synergistia</taxon>
        <taxon>Synergistales</taxon>
        <taxon>Dethiosulfovibrionaceae</taxon>
        <taxon>Dethiosulfovibrio</taxon>
    </lineage>
</organism>
<dbReference type="PANTHER" id="PTHR44379">
    <property type="entry name" value="OXIDOREDUCTASE WITH IRON-SULFUR SUBUNIT"/>
    <property type="match status" value="1"/>
</dbReference>
<dbReference type="EMBL" id="FXBB01000051">
    <property type="protein sequence ID" value="SMG50018.1"/>
    <property type="molecule type" value="Genomic_DNA"/>
</dbReference>
<dbReference type="Gene3D" id="3.10.20.30">
    <property type="match status" value="1"/>
</dbReference>
<reference evidence="8" key="1">
    <citation type="submission" date="2017-04" db="EMBL/GenBank/DDBJ databases">
        <authorList>
            <person name="Varghese N."/>
            <person name="Submissions S."/>
        </authorList>
    </citation>
    <scope>NUCLEOTIDE SEQUENCE [LARGE SCALE GENOMIC DNA]</scope>
    <source>
        <strain evidence="8">USBA 82</strain>
    </source>
</reference>
<dbReference type="InterPro" id="IPR001041">
    <property type="entry name" value="2Fe-2S_ferredoxin-type"/>
</dbReference>
<dbReference type="AlphaFoldDB" id="A0A1X7L847"/>
<keyword evidence="2" id="KW-0479">Metal-binding</keyword>
<evidence type="ECO:0000256" key="4">
    <source>
        <dbReference type="ARBA" id="ARBA00023004"/>
    </source>
</evidence>